<keyword evidence="3" id="KW-1185">Reference proteome</keyword>
<protein>
    <submittedName>
        <fullName evidence="2">Transcriptional regulator</fullName>
    </submittedName>
</protein>
<dbReference type="PROSITE" id="PS50987">
    <property type="entry name" value="HTH_ARSR_2"/>
    <property type="match status" value="1"/>
</dbReference>
<name>A0ABQ6HYE1_9MICO</name>
<evidence type="ECO:0000259" key="1">
    <source>
        <dbReference type="PROSITE" id="PS50987"/>
    </source>
</evidence>
<gene>
    <name evidence="2" type="ORF">GCM10025864_09110</name>
</gene>
<dbReference type="InterPro" id="IPR011991">
    <property type="entry name" value="ArsR-like_HTH"/>
</dbReference>
<proteinExistence type="predicted"/>
<organism evidence="2 3">
    <name type="scientific">Luteimicrobium album</name>
    <dbReference type="NCBI Taxonomy" id="1054550"/>
    <lineage>
        <taxon>Bacteria</taxon>
        <taxon>Bacillati</taxon>
        <taxon>Actinomycetota</taxon>
        <taxon>Actinomycetes</taxon>
        <taxon>Micrococcales</taxon>
        <taxon>Luteimicrobium</taxon>
    </lineage>
</organism>
<dbReference type="PRINTS" id="PR00778">
    <property type="entry name" value="HTHARSR"/>
</dbReference>
<dbReference type="Pfam" id="PF12840">
    <property type="entry name" value="HTH_20"/>
    <property type="match status" value="1"/>
</dbReference>
<reference evidence="3" key="1">
    <citation type="journal article" date="2019" name="Int. J. Syst. Evol. Microbiol.">
        <title>The Global Catalogue of Microorganisms (GCM) 10K type strain sequencing project: providing services to taxonomists for standard genome sequencing and annotation.</title>
        <authorList>
            <consortium name="The Broad Institute Genomics Platform"/>
            <consortium name="The Broad Institute Genome Sequencing Center for Infectious Disease"/>
            <person name="Wu L."/>
            <person name="Ma J."/>
        </authorList>
    </citation>
    <scope>NUCLEOTIDE SEQUENCE [LARGE SCALE GENOMIC DNA]</scope>
    <source>
        <strain evidence="3">NBRC 106348</strain>
    </source>
</reference>
<dbReference type="NCBIfam" id="NF033788">
    <property type="entry name" value="HTH_metalloreg"/>
    <property type="match status" value="1"/>
</dbReference>
<feature type="domain" description="HTH arsR-type" evidence="1">
    <location>
        <begin position="5"/>
        <end position="99"/>
    </location>
</feature>
<dbReference type="CDD" id="cd00090">
    <property type="entry name" value="HTH_ARSR"/>
    <property type="match status" value="1"/>
</dbReference>
<dbReference type="SMART" id="SM00418">
    <property type="entry name" value="HTH_ARSR"/>
    <property type="match status" value="1"/>
</dbReference>
<dbReference type="RefSeq" id="WP_284292227.1">
    <property type="nucleotide sequence ID" value="NZ_BSUK01000001.1"/>
</dbReference>
<evidence type="ECO:0000313" key="2">
    <source>
        <dbReference type="EMBL" id="GMA23152.1"/>
    </source>
</evidence>
<dbReference type="EMBL" id="BSUK01000001">
    <property type="protein sequence ID" value="GMA23152.1"/>
    <property type="molecule type" value="Genomic_DNA"/>
</dbReference>
<comment type="caution">
    <text evidence="2">The sequence shown here is derived from an EMBL/GenBank/DDBJ whole genome shotgun (WGS) entry which is preliminary data.</text>
</comment>
<dbReference type="InterPro" id="IPR036390">
    <property type="entry name" value="WH_DNA-bd_sf"/>
</dbReference>
<dbReference type="InterPro" id="IPR036388">
    <property type="entry name" value="WH-like_DNA-bd_sf"/>
</dbReference>
<evidence type="ECO:0000313" key="3">
    <source>
        <dbReference type="Proteomes" id="UP001157091"/>
    </source>
</evidence>
<dbReference type="PANTHER" id="PTHR38600">
    <property type="entry name" value="TRANSCRIPTIONAL REGULATORY PROTEIN"/>
    <property type="match status" value="1"/>
</dbReference>
<dbReference type="SUPFAM" id="SSF46785">
    <property type="entry name" value="Winged helix' DNA-binding domain"/>
    <property type="match status" value="1"/>
</dbReference>
<dbReference type="Proteomes" id="UP001157091">
    <property type="component" value="Unassembled WGS sequence"/>
</dbReference>
<dbReference type="InterPro" id="IPR001845">
    <property type="entry name" value="HTH_ArsR_DNA-bd_dom"/>
</dbReference>
<accession>A0ABQ6HYE1</accession>
<dbReference type="Gene3D" id="1.10.10.10">
    <property type="entry name" value="Winged helix-like DNA-binding domain superfamily/Winged helix DNA-binding domain"/>
    <property type="match status" value="1"/>
</dbReference>
<dbReference type="PANTHER" id="PTHR38600:SF2">
    <property type="entry name" value="SLL0088 PROTEIN"/>
    <property type="match status" value="1"/>
</dbReference>
<sequence length="118" mass="13081">MCLQWGRGPPDDLDLVFAALADPTRRAIVERLTHGDATVNELAEPFAISQQAVSKHLQVLERARLVSRTRVAQARPVALDGARLAEATSWIERNRLAWAERHDQLAAHLASLDPEASR</sequence>